<evidence type="ECO:0000313" key="2">
    <source>
        <dbReference type="EMBL" id="GBP56555.1"/>
    </source>
</evidence>
<dbReference type="EMBL" id="BGZK01000695">
    <property type="protein sequence ID" value="GBP56555.1"/>
    <property type="molecule type" value="Genomic_DNA"/>
</dbReference>
<comment type="caution">
    <text evidence="2">The sequence shown here is derived from an EMBL/GenBank/DDBJ whole genome shotgun (WGS) entry which is preliminary data.</text>
</comment>
<evidence type="ECO:0000256" key="1">
    <source>
        <dbReference type="SAM" id="MobiDB-lite"/>
    </source>
</evidence>
<dbReference type="Gene3D" id="3.30.420.10">
    <property type="entry name" value="Ribonuclease H-like superfamily/Ribonuclease H"/>
    <property type="match status" value="1"/>
</dbReference>
<proteinExistence type="predicted"/>
<organism evidence="2 3">
    <name type="scientific">Eumeta variegata</name>
    <name type="common">Bagworm moth</name>
    <name type="synonym">Eumeta japonica</name>
    <dbReference type="NCBI Taxonomy" id="151549"/>
    <lineage>
        <taxon>Eukaryota</taxon>
        <taxon>Metazoa</taxon>
        <taxon>Ecdysozoa</taxon>
        <taxon>Arthropoda</taxon>
        <taxon>Hexapoda</taxon>
        <taxon>Insecta</taxon>
        <taxon>Pterygota</taxon>
        <taxon>Neoptera</taxon>
        <taxon>Endopterygota</taxon>
        <taxon>Lepidoptera</taxon>
        <taxon>Glossata</taxon>
        <taxon>Ditrysia</taxon>
        <taxon>Tineoidea</taxon>
        <taxon>Psychidae</taxon>
        <taxon>Oiketicinae</taxon>
        <taxon>Eumeta</taxon>
    </lineage>
</organism>
<dbReference type="AlphaFoldDB" id="A0A4C1X2Q3"/>
<sequence>MRRNNRPRRIILHHHDSSCHTSAETTRFLEGQNIKFTGHPPYSPDLAPHNFYLFPSLKNNYVVNVFRAAKRPLMRSKCTFWRYLNQNGNSAIKIDFSVCKSASIIVVNIQRNNKTILNDRSLLSKTCRVRFSVALEAAAPRRPKLERRKRAPTARSPAAPVRLRPPEPPRIAPAACVVLFFFDRVTTFLNEMINYRPVYSTEVDVLPRA</sequence>
<protein>
    <recommendedName>
        <fullName evidence="4">Histone-lysine N-methyltransferase SETMAR</fullName>
    </recommendedName>
</protein>
<evidence type="ECO:0008006" key="4">
    <source>
        <dbReference type="Google" id="ProtNLM"/>
    </source>
</evidence>
<accession>A0A4C1X2Q3</accession>
<dbReference type="InterPro" id="IPR036397">
    <property type="entry name" value="RNaseH_sf"/>
</dbReference>
<feature type="region of interest" description="Disordered" evidence="1">
    <location>
        <begin position="142"/>
        <end position="166"/>
    </location>
</feature>
<keyword evidence="3" id="KW-1185">Reference proteome</keyword>
<name>A0A4C1X2Q3_EUMVA</name>
<reference evidence="2 3" key="1">
    <citation type="journal article" date="2019" name="Commun. Biol.">
        <title>The bagworm genome reveals a unique fibroin gene that provides high tensile strength.</title>
        <authorList>
            <person name="Kono N."/>
            <person name="Nakamura H."/>
            <person name="Ohtoshi R."/>
            <person name="Tomita M."/>
            <person name="Numata K."/>
            <person name="Arakawa K."/>
        </authorList>
    </citation>
    <scope>NUCLEOTIDE SEQUENCE [LARGE SCALE GENOMIC DNA]</scope>
</reference>
<gene>
    <name evidence="2" type="ORF">EVAR_53629_1</name>
</gene>
<dbReference type="Proteomes" id="UP000299102">
    <property type="component" value="Unassembled WGS sequence"/>
</dbReference>
<feature type="compositionally biased region" description="Basic residues" evidence="1">
    <location>
        <begin position="142"/>
        <end position="152"/>
    </location>
</feature>
<dbReference type="OrthoDB" id="10017160at2759"/>
<dbReference type="GO" id="GO:0003676">
    <property type="term" value="F:nucleic acid binding"/>
    <property type="evidence" value="ECO:0007669"/>
    <property type="project" value="InterPro"/>
</dbReference>
<evidence type="ECO:0000313" key="3">
    <source>
        <dbReference type="Proteomes" id="UP000299102"/>
    </source>
</evidence>